<accession>A0A3N6S7P4</accession>
<dbReference type="AlphaFoldDB" id="A0A3N6S7P4"/>
<proteinExistence type="predicted"/>
<evidence type="ECO:0000259" key="5">
    <source>
        <dbReference type="Pfam" id="PF00593"/>
    </source>
</evidence>
<evidence type="ECO:0000256" key="2">
    <source>
        <dbReference type="ARBA" id="ARBA00023136"/>
    </source>
</evidence>
<dbReference type="Pfam" id="PF00593">
    <property type="entry name" value="TonB_dep_Rec_b-barrel"/>
    <property type="match status" value="1"/>
</dbReference>
<comment type="subcellular location">
    <subcellularLocation>
        <location evidence="1">Cell outer membrane</location>
    </subcellularLocation>
</comment>
<dbReference type="EMBL" id="RHHM01000013">
    <property type="protein sequence ID" value="RQM37150.1"/>
    <property type="molecule type" value="Genomic_DNA"/>
</dbReference>
<reference evidence="6 7" key="1">
    <citation type="submission" date="2018-10" db="EMBL/GenBank/DDBJ databases">
        <title>Draft genome sequence for the type isolate of Erwinia psidii, agent causal of bacterial blight in guava (Psidium guajava) and wilt and die-back of Eucalyptus spp.</title>
        <authorList>
            <person name="Hermenegildo P.S."/>
            <person name="Santos S.A."/>
            <person name="Guimaraes L.M.S."/>
            <person name="Vidigal P.M.P."/>
            <person name="Pereira I.C."/>
            <person name="Badel J.L."/>
            <person name="Alfenas-Zerbini P."/>
            <person name="Ferreira M.A.S.V."/>
            <person name="Alfenas A.C."/>
        </authorList>
    </citation>
    <scope>NUCLEOTIDE SEQUENCE [LARGE SCALE GENOMIC DNA]</scope>
    <source>
        <strain evidence="6 7">IBSBF 435</strain>
    </source>
</reference>
<evidence type="ECO:0000313" key="7">
    <source>
        <dbReference type="Proteomes" id="UP000279457"/>
    </source>
</evidence>
<keyword evidence="3" id="KW-0998">Cell outer membrane</keyword>
<feature type="compositionally biased region" description="Basic and acidic residues" evidence="4">
    <location>
        <begin position="11"/>
        <end position="26"/>
    </location>
</feature>
<protein>
    <submittedName>
        <fullName evidence="6">TonB-dependent receptor</fullName>
    </submittedName>
</protein>
<comment type="caution">
    <text evidence="6">The sequence shown here is derived from an EMBL/GenBank/DDBJ whole genome shotgun (WGS) entry which is preliminary data.</text>
</comment>
<name>A0A3N6S7P4_9GAMM</name>
<keyword evidence="7" id="KW-1185">Reference proteome</keyword>
<dbReference type="InterPro" id="IPR000531">
    <property type="entry name" value="Beta-barrel_TonB"/>
</dbReference>
<dbReference type="GO" id="GO:0009279">
    <property type="term" value="C:cell outer membrane"/>
    <property type="evidence" value="ECO:0007669"/>
    <property type="project" value="UniProtKB-SubCell"/>
</dbReference>
<dbReference type="Gene3D" id="2.40.170.20">
    <property type="entry name" value="TonB-dependent receptor, beta-barrel domain"/>
    <property type="match status" value="1"/>
</dbReference>
<evidence type="ECO:0000256" key="3">
    <source>
        <dbReference type="ARBA" id="ARBA00023237"/>
    </source>
</evidence>
<feature type="region of interest" description="Disordered" evidence="4">
    <location>
        <begin position="1"/>
        <end position="26"/>
    </location>
</feature>
<dbReference type="InterPro" id="IPR036942">
    <property type="entry name" value="Beta-barrel_TonB_sf"/>
</dbReference>
<dbReference type="Proteomes" id="UP000279457">
    <property type="component" value="Unassembled WGS sequence"/>
</dbReference>
<sequence>MGGLSSPEPVRVWREDNGNRNFKPEKSRQYGGGLTGLVSWRLSAYRNDIADLIDSGLTTFCYHNINKATIKGMEAPVAFATARLAIPFLMATLPLMVLTK</sequence>
<keyword evidence="6" id="KW-0675">Receptor</keyword>
<gene>
    <name evidence="6" type="ORF">EB241_15820</name>
</gene>
<evidence type="ECO:0000313" key="6">
    <source>
        <dbReference type="EMBL" id="RQM37150.1"/>
    </source>
</evidence>
<dbReference type="SUPFAM" id="SSF56935">
    <property type="entry name" value="Porins"/>
    <property type="match status" value="1"/>
</dbReference>
<keyword evidence="2" id="KW-0472">Membrane</keyword>
<evidence type="ECO:0000256" key="4">
    <source>
        <dbReference type="SAM" id="MobiDB-lite"/>
    </source>
</evidence>
<organism evidence="6 7">
    <name type="scientific">Erwinia psidii</name>
    <dbReference type="NCBI Taxonomy" id="69224"/>
    <lineage>
        <taxon>Bacteria</taxon>
        <taxon>Pseudomonadati</taxon>
        <taxon>Pseudomonadota</taxon>
        <taxon>Gammaproteobacteria</taxon>
        <taxon>Enterobacterales</taxon>
        <taxon>Erwiniaceae</taxon>
        <taxon>Erwinia</taxon>
    </lineage>
</organism>
<evidence type="ECO:0000256" key="1">
    <source>
        <dbReference type="ARBA" id="ARBA00004442"/>
    </source>
</evidence>
<feature type="domain" description="TonB-dependent receptor-like beta-barrel" evidence="5">
    <location>
        <begin position="16"/>
        <end position="75"/>
    </location>
</feature>